<reference evidence="2" key="1">
    <citation type="journal article" date="2014" name="Genome Announc.">
        <title>Draft Genome Sequences of Three Alkaliphilic Bacillus Strains, Bacillus wakoensis JCM 9140T, Bacillus akibai JCM 9157T, and Bacillus hemicellulosilyticus JCM 9152T.</title>
        <authorList>
            <person name="Yuki M."/>
            <person name="Oshima K."/>
            <person name="Suda W."/>
            <person name="Oshida Y."/>
            <person name="Kitamura K."/>
            <person name="Iida T."/>
            <person name="Hattori M."/>
            <person name="Ohkuma M."/>
        </authorList>
    </citation>
    <scope>NUCLEOTIDE SEQUENCE [LARGE SCALE GENOMIC DNA]</scope>
    <source>
        <strain evidence="2">JCM 9140</strain>
    </source>
</reference>
<dbReference type="AlphaFoldDB" id="W4Q7A6"/>
<organism evidence="2 3">
    <name type="scientific">Halalkalibacter wakoensis JCM 9140</name>
    <dbReference type="NCBI Taxonomy" id="1236970"/>
    <lineage>
        <taxon>Bacteria</taxon>
        <taxon>Bacillati</taxon>
        <taxon>Bacillota</taxon>
        <taxon>Bacilli</taxon>
        <taxon>Bacillales</taxon>
        <taxon>Bacillaceae</taxon>
        <taxon>Halalkalibacter</taxon>
    </lineage>
</organism>
<evidence type="ECO:0000313" key="3">
    <source>
        <dbReference type="Proteomes" id="UP000018890"/>
    </source>
</evidence>
<keyword evidence="1" id="KW-1133">Transmembrane helix</keyword>
<feature type="transmembrane region" description="Helical" evidence="1">
    <location>
        <begin position="81"/>
        <end position="99"/>
    </location>
</feature>
<evidence type="ECO:0000256" key="1">
    <source>
        <dbReference type="SAM" id="Phobius"/>
    </source>
</evidence>
<keyword evidence="3" id="KW-1185">Reference proteome</keyword>
<feature type="transmembrane region" description="Helical" evidence="1">
    <location>
        <begin position="54"/>
        <end position="75"/>
    </location>
</feature>
<protein>
    <submittedName>
        <fullName evidence="2">Uncharacterized protein</fullName>
    </submittedName>
</protein>
<dbReference type="EMBL" id="BAUT01000044">
    <property type="protein sequence ID" value="GAE27269.1"/>
    <property type="molecule type" value="Genomic_DNA"/>
</dbReference>
<feature type="transmembrane region" description="Helical" evidence="1">
    <location>
        <begin position="23"/>
        <end position="42"/>
    </location>
</feature>
<evidence type="ECO:0000313" key="2">
    <source>
        <dbReference type="EMBL" id="GAE27269.1"/>
    </source>
</evidence>
<name>W4Q7A6_9BACI</name>
<sequence length="113" mass="12318">MLAITLALDYFPVLTGGVVGNTIIYLLLGLCFVAAATAEVLLPRKNNQKAAVPLVEHDLFFIGYVIGLIALFTLVGGRSQIGLHIAHPVLWIFVVYATIKWNLDRKQAKKAEG</sequence>
<gene>
    <name evidence="2" type="ORF">JCM9140_3397</name>
</gene>
<proteinExistence type="predicted"/>
<keyword evidence="1" id="KW-0472">Membrane</keyword>
<comment type="caution">
    <text evidence="2">The sequence shown here is derived from an EMBL/GenBank/DDBJ whole genome shotgun (WGS) entry which is preliminary data.</text>
</comment>
<accession>W4Q7A6</accession>
<dbReference type="Proteomes" id="UP000018890">
    <property type="component" value="Unassembled WGS sequence"/>
</dbReference>
<dbReference type="STRING" id="1236970.JCM9140_3397"/>
<keyword evidence="1" id="KW-0812">Transmembrane</keyword>